<dbReference type="RefSeq" id="WP_381524090.1">
    <property type="nucleotide sequence ID" value="NZ_JBHULN010000009.1"/>
</dbReference>
<dbReference type="Proteomes" id="UP001597469">
    <property type="component" value="Unassembled WGS sequence"/>
</dbReference>
<accession>A0ABW5M6R0</accession>
<protein>
    <submittedName>
        <fullName evidence="1">Uncharacterized protein</fullName>
    </submittedName>
</protein>
<gene>
    <name evidence="1" type="ORF">ACFSUS_15450</name>
</gene>
<dbReference type="EMBL" id="JBHULN010000009">
    <property type="protein sequence ID" value="MFD2572039.1"/>
    <property type="molecule type" value="Genomic_DNA"/>
</dbReference>
<name>A0ABW5M6R0_9BACT</name>
<proteinExistence type="predicted"/>
<keyword evidence="2" id="KW-1185">Reference proteome</keyword>
<comment type="caution">
    <text evidence="1">The sequence shown here is derived from an EMBL/GenBank/DDBJ whole genome shotgun (WGS) entry which is preliminary data.</text>
</comment>
<evidence type="ECO:0000313" key="1">
    <source>
        <dbReference type="EMBL" id="MFD2572039.1"/>
    </source>
</evidence>
<sequence>MNTIQINLDALARYNITPNQYVFLFLTHTRQYAAMYKFGHEGPSFSAEEIGNLVDRGLILNLNKAGYYYMDFFVLTDEVGKDLFDLDREKAAMEFWNAYPILLRDSKTGENYSLLNTDKQQLLKDYYTQVGHSEHKHRRVMEALDYAIENNLIDMTIRQWLDSEQWTCILELKELHEMR</sequence>
<reference evidence="2" key="1">
    <citation type="journal article" date="2019" name="Int. J. Syst. Evol. Microbiol.">
        <title>The Global Catalogue of Microorganisms (GCM) 10K type strain sequencing project: providing services to taxonomists for standard genome sequencing and annotation.</title>
        <authorList>
            <consortium name="The Broad Institute Genomics Platform"/>
            <consortium name="The Broad Institute Genome Sequencing Center for Infectious Disease"/>
            <person name="Wu L."/>
            <person name="Ma J."/>
        </authorList>
    </citation>
    <scope>NUCLEOTIDE SEQUENCE [LARGE SCALE GENOMIC DNA]</scope>
    <source>
        <strain evidence="2">KCTC 42805</strain>
    </source>
</reference>
<evidence type="ECO:0000313" key="2">
    <source>
        <dbReference type="Proteomes" id="UP001597469"/>
    </source>
</evidence>
<organism evidence="1 2">
    <name type="scientific">Spirosoma soli</name>
    <dbReference type="NCBI Taxonomy" id="1770529"/>
    <lineage>
        <taxon>Bacteria</taxon>
        <taxon>Pseudomonadati</taxon>
        <taxon>Bacteroidota</taxon>
        <taxon>Cytophagia</taxon>
        <taxon>Cytophagales</taxon>
        <taxon>Cytophagaceae</taxon>
        <taxon>Spirosoma</taxon>
    </lineage>
</organism>